<dbReference type="EMBL" id="CP094298">
    <property type="protein sequence ID" value="UNZ08379.1"/>
    <property type="molecule type" value="Genomic_DNA"/>
</dbReference>
<proteinExistence type="predicted"/>
<dbReference type="PROSITE" id="PS51318">
    <property type="entry name" value="TAT"/>
    <property type="match status" value="1"/>
</dbReference>
<name>A0ABY3ZIY7_STRRM</name>
<evidence type="ECO:0000313" key="1">
    <source>
        <dbReference type="EMBL" id="UNZ08379.1"/>
    </source>
</evidence>
<keyword evidence="2" id="KW-1185">Reference proteome</keyword>
<dbReference type="Proteomes" id="UP000829494">
    <property type="component" value="Chromosome"/>
</dbReference>
<organism evidence="1 2">
    <name type="scientific">Streptomyces rimosus subsp. rimosus</name>
    <dbReference type="NCBI Taxonomy" id="132474"/>
    <lineage>
        <taxon>Bacteria</taxon>
        <taxon>Bacillati</taxon>
        <taxon>Actinomycetota</taxon>
        <taxon>Actinomycetes</taxon>
        <taxon>Kitasatosporales</taxon>
        <taxon>Streptomycetaceae</taxon>
        <taxon>Streptomyces</taxon>
    </lineage>
</organism>
<sequence length="291" mass="30515">MTEPPSLPRRAFLARTGGLGAAGAGLAGGHGRAAAAPMPGVEELIGLVRPVLAQLALDTFRGLAAFALPGDDAYSRAQGTPRGRAGGVTAEAGELVEASLDRFVPFPQEVARPLTMALVTATAEAGIELPRHLPSELGRLDAALRLLLRGDEKIPLSLVAAVLLGLLAAQVNPAATGGPFLSPFSRLSYRDKARAFELLEHTDSDLVALLDTHLPQPLRGSVSGLLKYLGSGLLSLVAFGCFTEHAVWDAARRDITALPVGWRLTGYDGRTDGLDDLKGYYQGRKEAVGRA</sequence>
<evidence type="ECO:0000313" key="2">
    <source>
        <dbReference type="Proteomes" id="UP000829494"/>
    </source>
</evidence>
<accession>A0ABY3ZIY7</accession>
<reference evidence="1 2" key="1">
    <citation type="submission" date="2022-03" db="EMBL/GenBank/DDBJ databases">
        <title>Complete genome of Streptomyces rimosus ssp. rimosus R7 (=ATCC 10970).</title>
        <authorList>
            <person name="Beganovic S."/>
            <person name="Ruckert C."/>
            <person name="Busche T."/>
            <person name="Kalinowski J."/>
            <person name="Wittmann C."/>
        </authorList>
    </citation>
    <scope>NUCLEOTIDE SEQUENCE [LARGE SCALE GENOMIC DNA]</scope>
    <source>
        <strain evidence="1 2">R7</strain>
    </source>
</reference>
<protein>
    <submittedName>
        <fullName evidence="1">Uncharacterized protein</fullName>
    </submittedName>
</protein>
<dbReference type="GeneID" id="66852470"/>
<gene>
    <name evidence="1" type="ORF">SRIMR7_40120</name>
</gene>
<dbReference type="RefSeq" id="WP_003981378.1">
    <property type="nucleotide sequence ID" value="NZ_CP043497.1"/>
</dbReference>
<dbReference type="InterPro" id="IPR006311">
    <property type="entry name" value="TAT_signal"/>
</dbReference>